<dbReference type="Proteomes" id="UP000617340">
    <property type="component" value="Unassembled WGS sequence"/>
</dbReference>
<sequence>MQSLESVFVRVVFEFLTVAQTVLSQCITEEDLVQLRCRPTSFSTNYKSSTLNVDLIRGPVFWSHRRTSEVVIVGCARSKDEAMCRRASQKLWFKRAAIGLLFYFGRYRSVRSEGLENLSPREDLEIFASLRDFENLSVRVDLEIFASLRDFENLSPRVDLEILARCRILASINEDLKSSLQTRALQ</sequence>
<protein>
    <submittedName>
        <fullName evidence="2">Uncharacterized protein</fullName>
    </submittedName>
</protein>
<evidence type="ECO:0000313" key="3">
    <source>
        <dbReference type="Proteomes" id="UP000617340"/>
    </source>
</evidence>
<feature type="chain" id="PRO_5032895210" evidence="1">
    <location>
        <begin position="25"/>
        <end position="186"/>
    </location>
</feature>
<evidence type="ECO:0000256" key="1">
    <source>
        <dbReference type="SAM" id="SignalP"/>
    </source>
</evidence>
<keyword evidence="3" id="KW-1185">Reference proteome</keyword>
<proteinExistence type="predicted"/>
<accession>A0A834MNP0</accession>
<keyword evidence="1" id="KW-0732">Signal</keyword>
<evidence type="ECO:0000313" key="2">
    <source>
        <dbReference type="EMBL" id="KAF7379620.1"/>
    </source>
</evidence>
<reference evidence="2" key="1">
    <citation type="journal article" date="2020" name="G3 (Bethesda)">
        <title>High-Quality Assemblies for Three Invasive Social Wasps from the &lt;i&gt;Vespula&lt;/i&gt; Genus.</title>
        <authorList>
            <person name="Harrop T.W.R."/>
            <person name="Guhlin J."/>
            <person name="McLaughlin G.M."/>
            <person name="Permina E."/>
            <person name="Stockwell P."/>
            <person name="Gilligan J."/>
            <person name="Le Lec M.F."/>
            <person name="Gruber M.A.M."/>
            <person name="Quinn O."/>
            <person name="Lovegrove M."/>
            <person name="Duncan E.J."/>
            <person name="Remnant E.J."/>
            <person name="Van Eeckhoven J."/>
            <person name="Graham B."/>
            <person name="Knapp R.A."/>
            <person name="Langford K.W."/>
            <person name="Kronenberg Z."/>
            <person name="Press M.O."/>
            <person name="Eacker S.M."/>
            <person name="Wilson-Rankin E.E."/>
            <person name="Purcell J."/>
            <person name="Lester P.J."/>
            <person name="Dearden P.K."/>
        </authorList>
    </citation>
    <scope>NUCLEOTIDE SEQUENCE</scope>
    <source>
        <strain evidence="2">Linc-1</strain>
    </source>
</reference>
<comment type="caution">
    <text evidence="2">The sequence shown here is derived from an EMBL/GenBank/DDBJ whole genome shotgun (WGS) entry which is preliminary data.</text>
</comment>
<dbReference type="EMBL" id="JACSDZ010000024">
    <property type="protein sequence ID" value="KAF7379620.1"/>
    <property type="molecule type" value="Genomic_DNA"/>
</dbReference>
<gene>
    <name evidence="2" type="ORF">HZH68_016568</name>
</gene>
<organism evidence="2 3">
    <name type="scientific">Vespula germanica</name>
    <name type="common">German yellow jacket</name>
    <name type="synonym">Paravespula germanica</name>
    <dbReference type="NCBI Taxonomy" id="30212"/>
    <lineage>
        <taxon>Eukaryota</taxon>
        <taxon>Metazoa</taxon>
        <taxon>Ecdysozoa</taxon>
        <taxon>Arthropoda</taxon>
        <taxon>Hexapoda</taxon>
        <taxon>Insecta</taxon>
        <taxon>Pterygota</taxon>
        <taxon>Neoptera</taxon>
        <taxon>Endopterygota</taxon>
        <taxon>Hymenoptera</taxon>
        <taxon>Apocrita</taxon>
        <taxon>Aculeata</taxon>
        <taxon>Vespoidea</taxon>
        <taxon>Vespidae</taxon>
        <taxon>Vespinae</taxon>
        <taxon>Vespula</taxon>
    </lineage>
</organism>
<name>A0A834MNP0_VESGE</name>
<dbReference type="AlphaFoldDB" id="A0A834MNP0"/>
<feature type="signal peptide" evidence="1">
    <location>
        <begin position="1"/>
        <end position="24"/>
    </location>
</feature>